<protein>
    <submittedName>
        <fullName evidence="2">DUF1090 domain-containing protein</fullName>
    </submittedName>
</protein>
<dbReference type="InterPro" id="IPR009468">
    <property type="entry name" value="DUF1090"/>
</dbReference>
<organism evidence="2">
    <name type="scientific">Salmonella enterica</name>
    <name type="common">Salmonella choleraesuis</name>
    <dbReference type="NCBI Taxonomy" id="28901"/>
    <lineage>
        <taxon>Bacteria</taxon>
        <taxon>Pseudomonadati</taxon>
        <taxon>Pseudomonadota</taxon>
        <taxon>Gammaproteobacteria</taxon>
        <taxon>Enterobacterales</taxon>
        <taxon>Enterobacteriaceae</taxon>
        <taxon>Salmonella</taxon>
    </lineage>
</organism>
<feature type="region of interest" description="Disordered" evidence="1">
    <location>
        <begin position="91"/>
        <end position="121"/>
    </location>
</feature>
<proteinExistence type="predicted"/>
<reference evidence="2" key="2">
    <citation type="submission" date="2020-02" db="EMBL/GenBank/DDBJ databases">
        <authorList>
            <consortium name="NCBI Pathogen Detection Project"/>
        </authorList>
    </citation>
    <scope>NUCLEOTIDE SEQUENCE</scope>
    <source>
        <strain evidence="2">MA.CK_94/00000542</strain>
    </source>
</reference>
<name>A0A759K935_SALER</name>
<dbReference type="Pfam" id="PF06476">
    <property type="entry name" value="DUF1090"/>
    <property type="match status" value="1"/>
</dbReference>
<dbReference type="EMBL" id="DAAXOJ010000003">
    <property type="protein sequence ID" value="HAG1890915.1"/>
    <property type="molecule type" value="Genomic_DNA"/>
</dbReference>
<evidence type="ECO:0000256" key="1">
    <source>
        <dbReference type="SAM" id="MobiDB-lite"/>
    </source>
</evidence>
<accession>A0A759K935</accession>
<feature type="compositionally biased region" description="Basic and acidic residues" evidence="1">
    <location>
        <begin position="93"/>
        <end position="121"/>
    </location>
</feature>
<dbReference type="AlphaFoldDB" id="A0A759K935"/>
<gene>
    <name evidence="2" type="ORF">G8W59_002930</name>
</gene>
<reference evidence="2" key="1">
    <citation type="journal article" date="2018" name="Genome Biol.">
        <title>SKESA: strategic k-mer extension for scrupulous assemblies.</title>
        <authorList>
            <person name="Souvorov A."/>
            <person name="Agarwala R."/>
            <person name="Lipman D.J."/>
        </authorList>
    </citation>
    <scope>NUCLEOTIDE SEQUENCE</scope>
    <source>
        <strain evidence="2">MA.CK_94/00000542</strain>
    </source>
</reference>
<sequence>MLVFTRQLQRITSMKPQYLRATILTGLIYSAMNPDALAGGYHECEYKRQHLEHQLEYAQAYNNLHRMAGLQRALHHIDQYCNNNLSQQTASKVAEKQHTVTGRPDELEQARLSERNDKITD</sequence>
<evidence type="ECO:0000313" key="2">
    <source>
        <dbReference type="EMBL" id="HAG1890915.1"/>
    </source>
</evidence>
<comment type="caution">
    <text evidence="2">The sequence shown here is derived from an EMBL/GenBank/DDBJ whole genome shotgun (WGS) entry which is preliminary data.</text>
</comment>